<evidence type="ECO:0000259" key="12">
    <source>
        <dbReference type="PROSITE" id="PS50103"/>
    </source>
</evidence>
<dbReference type="Pfam" id="PF18039">
    <property type="entry name" value="UBA_6"/>
    <property type="match status" value="1"/>
</dbReference>
<dbReference type="InterPro" id="IPR040546">
    <property type="entry name" value="Rege-1_UBA-like"/>
</dbReference>
<dbReference type="FunFam" id="3.40.50.11980:FF:000001">
    <property type="entry name" value="ZC3H12A isoform 1"/>
    <property type="match status" value="1"/>
</dbReference>
<evidence type="ECO:0000256" key="7">
    <source>
        <dbReference type="ARBA" id="ARBA00022801"/>
    </source>
</evidence>
<keyword evidence="8 10" id="KW-0862">Zinc</keyword>
<evidence type="ECO:0000256" key="6">
    <source>
        <dbReference type="ARBA" id="ARBA00022771"/>
    </source>
</evidence>
<dbReference type="Gene3D" id="3.40.50.11980">
    <property type="match status" value="1"/>
</dbReference>
<feature type="region of interest" description="Disordered" evidence="11">
    <location>
        <begin position="1"/>
        <end position="51"/>
    </location>
</feature>
<evidence type="ECO:0000256" key="10">
    <source>
        <dbReference type="PROSITE-ProRule" id="PRU00723"/>
    </source>
</evidence>
<keyword evidence="9" id="KW-0460">Magnesium</keyword>
<comment type="cofactor">
    <cofactor evidence="1">
        <name>Mg(2+)</name>
        <dbReference type="ChEBI" id="CHEBI:18420"/>
    </cofactor>
</comment>
<accession>A0A8D9F3L3</accession>
<dbReference type="InterPro" id="IPR021869">
    <property type="entry name" value="RNase_Zc3h12_NYN"/>
</dbReference>
<evidence type="ECO:0000256" key="8">
    <source>
        <dbReference type="ARBA" id="ARBA00022833"/>
    </source>
</evidence>
<keyword evidence="7" id="KW-0378">Hydrolase</keyword>
<evidence type="ECO:0000256" key="2">
    <source>
        <dbReference type="ARBA" id="ARBA00010922"/>
    </source>
</evidence>
<feature type="region of interest" description="Disordered" evidence="11">
    <location>
        <begin position="395"/>
        <end position="415"/>
    </location>
</feature>
<dbReference type="GO" id="GO:0036464">
    <property type="term" value="C:cytoplasmic ribonucleoprotein granule"/>
    <property type="evidence" value="ECO:0007669"/>
    <property type="project" value="TreeGrafter"/>
</dbReference>
<evidence type="ECO:0000256" key="9">
    <source>
        <dbReference type="ARBA" id="ARBA00022842"/>
    </source>
</evidence>
<keyword evidence="6 10" id="KW-0863">Zinc-finger</keyword>
<evidence type="ECO:0000313" key="13">
    <source>
        <dbReference type="EMBL" id="CAG6775991.1"/>
    </source>
</evidence>
<protein>
    <submittedName>
        <fullName evidence="13">Probable ribonuclease ZC3H12C</fullName>
    </submittedName>
</protein>
<feature type="zinc finger region" description="C3H1-type" evidence="10">
    <location>
        <begin position="288"/>
        <end position="313"/>
    </location>
</feature>
<keyword evidence="4 10" id="KW-0479">Metal-binding</keyword>
<dbReference type="CDD" id="cd18729">
    <property type="entry name" value="PIN_Zc3h12-like"/>
    <property type="match status" value="1"/>
</dbReference>
<sequence length="550" mass="61641">MVLSGFQKLSHPSSPCTDDLQCSFESSGLDSPPLGSPPPPGSPHHETLSRQSTAEYDPGYSARVDFALKLGYTEDLVQTALGKLGPNPSHNELLAELIKLGAQVPTSFIHESEQECMPYPQAKLRPVVIDGSNVAMSHGNKELFSCIGIKICVDWFRSRGHKEVTVFVPKWRKESCRPDNLIKNQEVLSELEKDRILVYTPSRLIGGKRLVCYDDRFILRLAADTDGVVVSNDNYRDLCLESPDFRKVVEDRILMYSFVNDRFMPPEDPLGRSGPSLDKFLTLDYKQNSTGAPCPYGRKCTYGSKCKFNHPERGPWPHKTVTERLMEHAQKTMSEKRLVNKTLSCPAAVPIQQQQYQLTHPQKTLLSRTRSYAPEDMRHPADPAYRPYNGLSHSMPNSMHSMNENQGSSGEHLHQRLQRQLSLNPYEEQNEMANGTPNGMNGHQNGITSHQNMSPNGHPNLNGHQNLVTNNSHQTLNNHPNGLVHSHSGSQSVVGGPRYEVSQQERMRLRYHLASLFPEDQVLAAMQALPGETRAHVLCATILSMFPPSR</sequence>
<organism evidence="13">
    <name type="scientific">Cacopsylla melanoneura</name>
    <dbReference type="NCBI Taxonomy" id="428564"/>
    <lineage>
        <taxon>Eukaryota</taxon>
        <taxon>Metazoa</taxon>
        <taxon>Ecdysozoa</taxon>
        <taxon>Arthropoda</taxon>
        <taxon>Hexapoda</taxon>
        <taxon>Insecta</taxon>
        <taxon>Pterygota</taxon>
        <taxon>Neoptera</taxon>
        <taxon>Paraneoptera</taxon>
        <taxon>Hemiptera</taxon>
        <taxon>Sternorrhyncha</taxon>
        <taxon>Psylloidea</taxon>
        <taxon>Psyllidae</taxon>
        <taxon>Psyllinae</taxon>
        <taxon>Cacopsylla</taxon>
    </lineage>
</organism>
<name>A0A8D9F3L3_9HEMI</name>
<evidence type="ECO:0000256" key="3">
    <source>
        <dbReference type="ARBA" id="ARBA00022722"/>
    </source>
</evidence>
<dbReference type="GO" id="GO:0004521">
    <property type="term" value="F:RNA endonuclease activity"/>
    <property type="evidence" value="ECO:0007669"/>
    <property type="project" value="TreeGrafter"/>
</dbReference>
<evidence type="ECO:0000256" key="4">
    <source>
        <dbReference type="ARBA" id="ARBA00022723"/>
    </source>
</evidence>
<dbReference type="GO" id="GO:0016787">
    <property type="term" value="F:hydrolase activity"/>
    <property type="evidence" value="ECO:0007669"/>
    <property type="project" value="UniProtKB-KW"/>
</dbReference>
<reference evidence="13" key="1">
    <citation type="submission" date="2021-05" db="EMBL/GenBank/DDBJ databases">
        <authorList>
            <person name="Alioto T."/>
            <person name="Alioto T."/>
            <person name="Gomez Garrido J."/>
        </authorList>
    </citation>
    <scope>NUCLEOTIDE SEQUENCE</scope>
</reference>
<dbReference type="GO" id="GO:0008270">
    <property type="term" value="F:zinc ion binding"/>
    <property type="evidence" value="ECO:0007669"/>
    <property type="project" value="UniProtKB-KW"/>
</dbReference>
<dbReference type="InterPro" id="IPR000571">
    <property type="entry name" value="Znf_CCCH"/>
</dbReference>
<proteinExistence type="inferred from homology"/>
<dbReference type="GO" id="GO:0005634">
    <property type="term" value="C:nucleus"/>
    <property type="evidence" value="ECO:0007669"/>
    <property type="project" value="TreeGrafter"/>
</dbReference>
<evidence type="ECO:0000256" key="11">
    <source>
        <dbReference type="SAM" id="MobiDB-lite"/>
    </source>
</evidence>
<dbReference type="GO" id="GO:0003729">
    <property type="term" value="F:mRNA binding"/>
    <property type="evidence" value="ECO:0007669"/>
    <property type="project" value="TreeGrafter"/>
</dbReference>
<evidence type="ECO:0000256" key="1">
    <source>
        <dbReference type="ARBA" id="ARBA00001946"/>
    </source>
</evidence>
<dbReference type="EMBL" id="HBUF01600491">
    <property type="protein sequence ID" value="CAG6775991.1"/>
    <property type="molecule type" value="Transcribed_RNA"/>
</dbReference>
<comment type="similarity">
    <text evidence="2">Belongs to the ZC3H12 family.</text>
</comment>
<dbReference type="Pfam" id="PF11977">
    <property type="entry name" value="RNase_Zc3h12a"/>
    <property type="match status" value="1"/>
</dbReference>
<dbReference type="PANTHER" id="PTHR12876:SF35">
    <property type="entry name" value="LD08718P-RELATED"/>
    <property type="match status" value="1"/>
</dbReference>
<dbReference type="PANTHER" id="PTHR12876">
    <property type="entry name" value="N4BP1-RELATED"/>
    <property type="match status" value="1"/>
</dbReference>
<keyword evidence="5" id="KW-0255">Endonuclease</keyword>
<dbReference type="PROSITE" id="PS50103">
    <property type="entry name" value="ZF_C3H1"/>
    <property type="match status" value="1"/>
</dbReference>
<keyword evidence="3" id="KW-0540">Nuclease</keyword>
<feature type="domain" description="C3H1-type" evidence="12">
    <location>
        <begin position="288"/>
        <end position="313"/>
    </location>
</feature>
<dbReference type="AlphaFoldDB" id="A0A8D9F3L3"/>
<dbReference type="InterPro" id="IPR051101">
    <property type="entry name" value="ZC3H12/N4BP1_RNase_Reg"/>
</dbReference>
<evidence type="ECO:0000256" key="5">
    <source>
        <dbReference type="ARBA" id="ARBA00022759"/>
    </source>
</evidence>